<dbReference type="InterPro" id="IPR001466">
    <property type="entry name" value="Beta-lactam-related"/>
</dbReference>
<dbReference type="EMBL" id="UINC01020187">
    <property type="protein sequence ID" value="SVA84998.1"/>
    <property type="molecule type" value="Genomic_DNA"/>
</dbReference>
<dbReference type="PANTHER" id="PTHR43283:SF7">
    <property type="entry name" value="BETA-LACTAMASE-RELATED DOMAIN-CONTAINING PROTEIN"/>
    <property type="match status" value="1"/>
</dbReference>
<dbReference type="PANTHER" id="PTHR43283">
    <property type="entry name" value="BETA-LACTAMASE-RELATED"/>
    <property type="match status" value="1"/>
</dbReference>
<reference evidence="2" key="1">
    <citation type="submission" date="2018-05" db="EMBL/GenBank/DDBJ databases">
        <authorList>
            <person name="Lanie J.A."/>
            <person name="Ng W.-L."/>
            <person name="Kazmierczak K.M."/>
            <person name="Andrzejewski T.M."/>
            <person name="Davidsen T.M."/>
            <person name="Wayne K.J."/>
            <person name="Tettelin H."/>
            <person name="Glass J.I."/>
            <person name="Rusch D."/>
            <person name="Podicherti R."/>
            <person name="Tsui H.-C.T."/>
            <person name="Winkler M.E."/>
        </authorList>
    </citation>
    <scope>NUCLEOTIDE SEQUENCE</scope>
</reference>
<accession>A0A381Z6X8</accession>
<protein>
    <recommendedName>
        <fullName evidence="1">Beta-lactamase-related domain-containing protein</fullName>
    </recommendedName>
</protein>
<dbReference type="InterPro" id="IPR050789">
    <property type="entry name" value="Diverse_Enzym_Activities"/>
</dbReference>
<gene>
    <name evidence="2" type="ORF">METZ01_LOCUS137852</name>
</gene>
<dbReference type="Pfam" id="PF00144">
    <property type="entry name" value="Beta-lactamase"/>
    <property type="match status" value="1"/>
</dbReference>
<dbReference type="SUPFAM" id="SSF56601">
    <property type="entry name" value="beta-lactamase/transpeptidase-like"/>
    <property type="match status" value="1"/>
</dbReference>
<dbReference type="AlphaFoldDB" id="A0A381Z6X8"/>
<feature type="non-terminal residue" evidence="2">
    <location>
        <position position="459"/>
    </location>
</feature>
<proteinExistence type="predicted"/>
<name>A0A381Z6X8_9ZZZZ</name>
<evidence type="ECO:0000313" key="2">
    <source>
        <dbReference type="EMBL" id="SVA84998.1"/>
    </source>
</evidence>
<sequence>MKGAAATILIALVTLSSIGPEQAVAQSSSPAVARLSLAGPAKRYCSGIWVSERNRQEALYNSVLLGDELVEDYEGGDLDFDIDDGRRIVTATRDGVSASARHFGDQGCVILRPETDKPIFTPREVVSGLPSAESMPWPMGDELPDSPLPADVNEALLDQAANTFFSNDLDRRAAFIVVHRGRIIKEAYGSGAHADMQLESWSMGKSMTATFIGRLIQMGHLELWQPAPLPEWQYAPDDPRAEIRIADLLRMSSGLRFSGGGSTREQMAASYIPGEPDHGLGYSAPIDVFQFSVSRDAEYPPNTVGRYRNSDPWTLGYIVRRTVENELGEEYLTWPQREVFDKIGIRRFVAETDIYGNFILTGYNYGTARHWARLGQLYLQRGMWDGERLLPEEFVDFVQTPAPGWDEPIYGGLFWLNTADESGRGRRVPSLPPDAYNAAGAGDQYTYVIPSRDLVIIVM</sequence>
<dbReference type="Gene3D" id="3.40.710.10">
    <property type="entry name" value="DD-peptidase/beta-lactamase superfamily"/>
    <property type="match status" value="1"/>
</dbReference>
<evidence type="ECO:0000259" key="1">
    <source>
        <dbReference type="Pfam" id="PF00144"/>
    </source>
</evidence>
<feature type="domain" description="Beta-lactamase-related" evidence="1">
    <location>
        <begin position="173"/>
        <end position="459"/>
    </location>
</feature>
<organism evidence="2">
    <name type="scientific">marine metagenome</name>
    <dbReference type="NCBI Taxonomy" id="408172"/>
    <lineage>
        <taxon>unclassified sequences</taxon>
        <taxon>metagenomes</taxon>
        <taxon>ecological metagenomes</taxon>
    </lineage>
</organism>
<dbReference type="InterPro" id="IPR012338">
    <property type="entry name" value="Beta-lactam/transpept-like"/>
</dbReference>